<organism evidence="2 3">
    <name type="scientific">Anopheles culicifacies</name>
    <dbReference type="NCBI Taxonomy" id="139723"/>
    <lineage>
        <taxon>Eukaryota</taxon>
        <taxon>Metazoa</taxon>
        <taxon>Ecdysozoa</taxon>
        <taxon>Arthropoda</taxon>
        <taxon>Hexapoda</taxon>
        <taxon>Insecta</taxon>
        <taxon>Pterygota</taxon>
        <taxon>Neoptera</taxon>
        <taxon>Endopterygota</taxon>
        <taxon>Diptera</taxon>
        <taxon>Nematocera</taxon>
        <taxon>Culicoidea</taxon>
        <taxon>Culicidae</taxon>
        <taxon>Anophelinae</taxon>
        <taxon>Anopheles</taxon>
        <taxon>culicifacies species complex</taxon>
    </lineage>
</organism>
<proteinExistence type="predicted"/>
<evidence type="ECO:0000313" key="3">
    <source>
        <dbReference type="Proteomes" id="UP000075883"/>
    </source>
</evidence>
<feature type="region of interest" description="Disordered" evidence="1">
    <location>
        <begin position="82"/>
        <end position="104"/>
    </location>
</feature>
<accession>A0A182MS85</accession>
<feature type="region of interest" description="Disordered" evidence="1">
    <location>
        <begin position="181"/>
        <end position="204"/>
    </location>
</feature>
<dbReference type="VEuPathDB" id="VectorBase:ACUA025015"/>
<reference evidence="3" key="1">
    <citation type="submission" date="2013-09" db="EMBL/GenBank/DDBJ databases">
        <title>The Genome Sequence of Anopheles culicifacies species A.</title>
        <authorList>
            <consortium name="The Broad Institute Genomics Platform"/>
            <person name="Neafsey D.E."/>
            <person name="Besansky N."/>
            <person name="Howell P."/>
            <person name="Walton C."/>
            <person name="Young S.K."/>
            <person name="Zeng Q."/>
            <person name="Gargeya S."/>
            <person name="Fitzgerald M."/>
            <person name="Haas B."/>
            <person name="Abouelleil A."/>
            <person name="Allen A.W."/>
            <person name="Alvarado L."/>
            <person name="Arachchi H.M."/>
            <person name="Berlin A.M."/>
            <person name="Chapman S.B."/>
            <person name="Gainer-Dewar J."/>
            <person name="Goldberg J."/>
            <person name="Griggs A."/>
            <person name="Gujja S."/>
            <person name="Hansen M."/>
            <person name="Howarth C."/>
            <person name="Imamovic A."/>
            <person name="Ireland A."/>
            <person name="Larimer J."/>
            <person name="McCowan C."/>
            <person name="Murphy C."/>
            <person name="Pearson M."/>
            <person name="Poon T.W."/>
            <person name="Priest M."/>
            <person name="Roberts A."/>
            <person name="Saif S."/>
            <person name="Shea T."/>
            <person name="Sisk P."/>
            <person name="Sykes S."/>
            <person name="Wortman J."/>
            <person name="Nusbaum C."/>
            <person name="Birren B."/>
        </authorList>
    </citation>
    <scope>NUCLEOTIDE SEQUENCE [LARGE SCALE GENOMIC DNA]</scope>
    <source>
        <strain evidence="3">A-37</strain>
    </source>
</reference>
<dbReference type="AlphaFoldDB" id="A0A182MS85"/>
<reference evidence="2" key="2">
    <citation type="submission" date="2020-05" db="UniProtKB">
        <authorList>
            <consortium name="EnsemblMetazoa"/>
        </authorList>
    </citation>
    <scope>IDENTIFICATION</scope>
    <source>
        <strain evidence="2">A-37</strain>
    </source>
</reference>
<evidence type="ECO:0000313" key="2">
    <source>
        <dbReference type="EnsemblMetazoa" id="ACUA025015-PA"/>
    </source>
</evidence>
<evidence type="ECO:0000256" key="1">
    <source>
        <dbReference type="SAM" id="MobiDB-lite"/>
    </source>
</evidence>
<dbReference type="Proteomes" id="UP000075883">
    <property type="component" value="Unassembled WGS sequence"/>
</dbReference>
<dbReference type="EMBL" id="AXCM01003237">
    <property type="status" value="NOT_ANNOTATED_CDS"/>
    <property type="molecule type" value="Genomic_DNA"/>
</dbReference>
<name>A0A182MS85_9DIPT</name>
<keyword evidence="3" id="KW-1185">Reference proteome</keyword>
<protein>
    <submittedName>
        <fullName evidence="2">Uncharacterized protein</fullName>
    </submittedName>
</protein>
<dbReference type="EnsemblMetazoa" id="ACUA025015-RA">
    <property type="protein sequence ID" value="ACUA025015-PA"/>
    <property type="gene ID" value="ACUA025015"/>
</dbReference>
<sequence length="315" mass="32461">MLSFVDSLLEAAKFLEQQERQQPPQLQLLASRNHRTTPPLHRQGNNVSYPTIGLFGGSNTGGISYITSNGAPASGNIATSTTTATAASSRNGNGFSSPPPAAGATVNLKPKLVLNGHHPAGTLQNGGPGRLLSPTLVSLPVSTNATLASVTTSAHPNLAATVAGGVGGGVTKPLLPVNSSRKRTYSNASNGGPGGLIAGGTNSNGVNGSSTTTTVLVGSGTAGYLKAQRKLYNSVIDTVTQSEIPYAHSGQWQLYRAVEIQMIDMIVAPCAPLCGTNIKANISSQRDGSIWGSVSGQWVHTTSWERAEFSQAFDL</sequence>